<dbReference type="EMBL" id="LAZR01019141">
    <property type="protein sequence ID" value="KKL93601.1"/>
    <property type="molecule type" value="Genomic_DNA"/>
</dbReference>
<organism evidence="2">
    <name type="scientific">marine sediment metagenome</name>
    <dbReference type="NCBI Taxonomy" id="412755"/>
    <lineage>
        <taxon>unclassified sequences</taxon>
        <taxon>metagenomes</taxon>
        <taxon>ecological metagenomes</taxon>
    </lineage>
</organism>
<feature type="transmembrane region" description="Helical" evidence="1">
    <location>
        <begin position="12"/>
        <end position="29"/>
    </location>
</feature>
<name>A0A0F9GSI0_9ZZZZ</name>
<dbReference type="Pfam" id="PF01663">
    <property type="entry name" value="Phosphodiest"/>
    <property type="match status" value="2"/>
</dbReference>
<evidence type="ECO:0000313" key="2">
    <source>
        <dbReference type="EMBL" id="KKL93601.1"/>
    </source>
</evidence>
<evidence type="ECO:0000256" key="1">
    <source>
        <dbReference type="SAM" id="Phobius"/>
    </source>
</evidence>
<accession>A0A0F9GSI0</accession>
<gene>
    <name evidence="2" type="ORF">LCGC14_1873070</name>
</gene>
<dbReference type="Gene3D" id="3.40.720.10">
    <property type="entry name" value="Alkaline Phosphatase, subunit A"/>
    <property type="match status" value="2"/>
</dbReference>
<dbReference type="SUPFAM" id="SSF53649">
    <property type="entry name" value="Alkaline phosphatase-like"/>
    <property type="match status" value="1"/>
</dbReference>
<proteinExistence type="predicted"/>
<protein>
    <submittedName>
        <fullName evidence="2">Uncharacterized protein</fullName>
    </submittedName>
</protein>
<keyword evidence="1" id="KW-0812">Transmembrane</keyword>
<reference evidence="2" key="1">
    <citation type="journal article" date="2015" name="Nature">
        <title>Complex archaea that bridge the gap between prokaryotes and eukaryotes.</title>
        <authorList>
            <person name="Spang A."/>
            <person name="Saw J.H."/>
            <person name="Jorgensen S.L."/>
            <person name="Zaremba-Niedzwiedzka K."/>
            <person name="Martijn J."/>
            <person name="Lind A.E."/>
            <person name="van Eijk R."/>
            <person name="Schleper C."/>
            <person name="Guy L."/>
            <person name="Ettema T.J."/>
        </authorList>
    </citation>
    <scope>NUCLEOTIDE SEQUENCE</scope>
</reference>
<sequence>MRNLYINIKKNLLFGRVIIILCFFSINVSCTGNTSSAQSTKKILLLGFDGMDPVLLDTYMKEGILPNFKLLKEKGDFKPLVTSMPPQSPVAWSNFITGMNPGGHGIFDFIARDPQTYIPYLSTSKTTEAKKTIKIGDWLIPFSNAETLLLRKGKAFWEILQDNGISSTVLKVPANFPPVSTEANTLSGMGTPDILGTYGTFSFYTTKDLEDEEQEIESGRLFNVKMLNNTIKTELTGPPNPFKVSRERVSTELIIKVDNSNPVALIRVEDEEILLNEGEWSKWIKVCFKLAPLQKLTGICRFYLMKVHPYFELYVSPINIDPTNPNIPISTPESYSADIADEIGYYYTQGMPEDTKALNQDFINNEAYIEQSDFIINERQKMLNLEMERFSSGLLFVYFSTTDLISHMFWRYMDKEHPGYKSEEAEKYSDVIKRTYKKMDTLLGEVMKRIDNDTTLIILSDHGFGPFRRYFHVNRWLKDNGYLNFMDNSLGESNEFFENVDFGMTKAYSLGFNGIYLNLFGREGMGIVNDGAEKEKVIKDLISKLEDLRDPESGKQVIKKVYRREEIYSGKYVKDAPDLLIGYNRGYRTSWESALGKVPEGLFGDNMKRWSGTHLWDYELVPGIILSNKKIKTVNPALYDIAPTILAEFGIKKNTDMVGEPIF</sequence>
<dbReference type="AlphaFoldDB" id="A0A0F9GSI0"/>
<comment type="caution">
    <text evidence="2">The sequence shown here is derived from an EMBL/GenBank/DDBJ whole genome shotgun (WGS) entry which is preliminary data.</text>
</comment>
<dbReference type="InterPro" id="IPR002591">
    <property type="entry name" value="Phosphodiest/P_Trfase"/>
</dbReference>
<dbReference type="PANTHER" id="PTHR10151">
    <property type="entry name" value="ECTONUCLEOTIDE PYROPHOSPHATASE/PHOSPHODIESTERASE"/>
    <property type="match status" value="1"/>
</dbReference>
<keyword evidence="1" id="KW-0472">Membrane</keyword>
<dbReference type="InterPro" id="IPR017850">
    <property type="entry name" value="Alkaline_phosphatase_core_sf"/>
</dbReference>
<dbReference type="GO" id="GO:0016787">
    <property type="term" value="F:hydrolase activity"/>
    <property type="evidence" value="ECO:0007669"/>
    <property type="project" value="UniProtKB-ARBA"/>
</dbReference>
<keyword evidence="1" id="KW-1133">Transmembrane helix</keyword>
<dbReference type="PANTHER" id="PTHR10151:SF120">
    <property type="entry name" value="BIS(5'-ADENOSYL)-TRIPHOSPHATASE"/>
    <property type="match status" value="1"/>
</dbReference>